<proteinExistence type="inferred from homology"/>
<feature type="region of interest" description="Disordered" evidence="3">
    <location>
        <begin position="404"/>
        <end position="432"/>
    </location>
</feature>
<feature type="compositionally biased region" description="Basic and acidic residues" evidence="3">
    <location>
        <begin position="404"/>
        <end position="413"/>
    </location>
</feature>
<feature type="compositionally biased region" description="Basic and acidic residues" evidence="3">
    <location>
        <begin position="27"/>
        <end position="41"/>
    </location>
</feature>
<feature type="compositionally biased region" description="Low complexity" evidence="3">
    <location>
        <begin position="66"/>
        <end position="76"/>
    </location>
</feature>
<feature type="compositionally biased region" description="Acidic residues" evidence="3">
    <location>
        <begin position="414"/>
        <end position="424"/>
    </location>
</feature>
<protein>
    <recommendedName>
        <fullName evidence="4">Fe2OG dioxygenase domain-containing protein</fullName>
    </recommendedName>
</protein>
<keyword evidence="2" id="KW-0479">Metal-binding</keyword>
<dbReference type="GO" id="GO:0046872">
    <property type="term" value="F:metal ion binding"/>
    <property type="evidence" value="ECO:0007669"/>
    <property type="project" value="UniProtKB-KW"/>
</dbReference>
<feature type="domain" description="Fe2OG dioxygenase" evidence="4">
    <location>
        <begin position="260"/>
        <end position="364"/>
    </location>
</feature>
<evidence type="ECO:0000313" key="5">
    <source>
        <dbReference type="EMBL" id="KAF5249305.1"/>
    </source>
</evidence>
<sequence length="432" mass="46675">MNPSVLLINIATTKHATASLQYHHSRSHEDPASRGPDDILEGKGQTGPQGLDPLGPNVPSLTFNVPPRNLPRNLPRTSEDDDAVSRSPQLSSFITTLHSKHPVTIATTAASLSSHGVELAVPAPLAVNASPLLDASVQALSSSSAIFSFEPHIKAPFDAIRRLFDHLRANPENASSLNAAYPKRGIFKTAAMNNATSDQKFTIDLSPARNGRIPETLREKLAGDGFNDVLGFFEESTAPTSPRLCPSCIGLIGADLGQVHKTGNLNYRLCDYNTDTADPTSDNGCGAHTDYGTFTIIFQDGTSGLEIEDAEQPGLWVPVPGDATVVLAGWCAVILSGGNIRATRHRVRKTPGVRRLSAVLFVAPDIEATLQPLEGVKIVRPFTKKVMDGQLDVGEFKEVMGKKWRRREGNEKSDDGDDTETQDSEIERFIWT</sequence>
<dbReference type="Pfam" id="PF03171">
    <property type="entry name" value="2OG-FeII_Oxy"/>
    <property type="match status" value="1"/>
</dbReference>
<dbReference type="InterPro" id="IPR050231">
    <property type="entry name" value="Iron_ascorbate_oxido_reductase"/>
</dbReference>
<evidence type="ECO:0000256" key="2">
    <source>
        <dbReference type="RuleBase" id="RU003682"/>
    </source>
</evidence>
<evidence type="ECO:0000256" key="1">
    <source>
        <dbReference type="ARBA" id="ARBA00008056"/>
    </source>
</evidence>
<dbReference type="InterPro" id="IPR044861">
    <property type="entry name" value="IPNS-like_FE2OG_OXY"/>
</dbReference>
<evidence type="ECO:0000313" key="6">
    <source>
        <dbReference type="Proteomes" id="UP000573603"/>
    </source>
</evidence>
<dbReference type="PROSITE" id="PS51471">
    <property type="entry name" value="FE2OG_OXY"/>
    <property type="match status" value="1"/>
</dbReference>
<keyword evidence="2" id="KW-0408">Iron</keyword>
<dbReference type="Gene3D" id="2.60.120.330">
    <property type="entry name" value="B-lactam Antibiotic, Isopenicillin N Synthase, Chain"/>
    <property type="match status" value="1"/>
</dbReference>
<accession>A0A8H5E6V2</accession>
<evidence type="ECO:0000256" key="3">
    <source>
        <dbReference type="SAM" id="MobiDB-lite"/>
    </source>
</evidence>
<gene>
    <name evidence="5" type="ORF">FANTH_5386</name>
</gene>
<dbReference type="InterPro" id="IPR027443">
    <property type="entry name" value="IPNS-like_sf"/>
</dbReference>
<organism evidence="5 6">
    <name type="scientific">Fusarium anthophilum</name>
    <dbReference type="NCBI Taxonomy" id="48485"/>
    <lineage>
        <taxon>Eukaryota</taxon>
        <taxon>Fungi</taxon>
        <taxon>Dikarya</taxon>
        <taxon>Ascomycota</taxon>
        <taxon>Pezizomycotina</taxon>
        <taxon>Sordariomycetes</taxon>
        <taxon>Hypocreomycetidae</taxon>
        <taxon>Hypocreales</taxon>
        <taxon>Nectriaceae</taxon>
        <taxon>Fusarium</taxon>
        <taxon>Fusarium fujikuroi species complex</taxon>
    </lineage>
</organism>
<dbReference type="InterPro" id="IPR005123">
    <property type="entry name" value="Oxoglu/Fe-dep_dioxygenase_dom"/>
</dbReference>
<dbReference type="AlphaFoldDB" id="A0A8H5E6V2"/>
<name>A0A8H5E6V2_9HYPO</name>
<keyword evidence="2" id="KW-0560">Oxidoreductase</keyword>
<dbReference type="PANTHER" id="PTHR47990">
    <property type="entry name" value="2-OXOGLUTARATE (2OG) AND FE(II)-DEPENDENT OXYGENASE SUPERFAMILY PROTEIN-RELATED"/>
    <property type="match status" value="1"/>
</dbReference>
<dbReference type="EMBL" id="JABEVY010000115">
    <property type="protein sequence ID" value="KAF5249305.1"/>
    <property type="molecule type" value="Genomic_DNA"/>
</dbReference>
<comment type="caution">
    <text evidence="5">The sequence shown here is derived from an EMBL/GenBank/DDBJ whole genome shotgun (WGS) entry which is preliminary data.</text>
</comment>
<comment type="similarity">
    <text evidence="1 2">Belongs to the iron/ascorbate-dependent oxidoreductase family.</text>
</comment>
<keyword evidence="6" id="KW-1185">Reference proteome</keyword>
<dbReference type="Proteomes" id="UP000573603">
    <property type="component" value="Unassembled WGS sequence"/>
</dbReference>
<feature type="region of interest" description="Disordered" evidence="3">
    <location>
        <begin position="19"/>
        <end position="85"/>
    </location>
</feature>
<dbReference type="SUPFAM" id="SSF51197">
    <property type="entry name" value="Clavaminate synthase-like"/>
    <property type="match status" value="1"/>
</dbReference>
<dbReference type="GO" id="GO:0016491">
    <property type="term" value="F:oxidoreductase activity"/>
    <property type="evidence" value="ECO:0007669"/>
    <property type="project" value="UniProtKB-KW"/>
</dbReference>
<reference evidence="5 6" key="1">
    <citation type="journal article" date="2020" name="BMC Genomics">
        <title>Correction to: Identification and distribution of gene clusters required for synthesis of sphingolipid metabolism inhibitors in diverse species of the filamentous fungus Fusarium.</title>
        <authorList>
            <person name="Kim H.S."/>
            <person name="Lohmar J.M."/>
            <person name="Busman M."/>
            <person name="Brown D.W."/>
            <person name="Naumann T.A."/>
            <person name="Divon H.H."/>
            <person name="Lysoe E."/>
            <person name="Uhlig S."/>
            <person name="Proctor R.H."/>
        </authorList>
    </citation>
    <scope>NUCLEOTIDE SEQUENCE [LARGE SCALE GENOMIC DNA]</scope>
    <source>
        <strain evidence="5 6">NRRL 25214</strain>
    </source>
</reference>
<evidence type="ECO:0000259" key="4">
    <source>
        <dbReference type="PROSITE" id="PS51471"/>
    </source>
</evidence>